<dbReference type="InterPro" id="IPR011762">
    <property type="entry name" value="COA_CT_N"/>
</dbReference>
<evidence type="ECO:0000313" key="4">
    <source>
        <dbReference type="EMBL" id="EYB67923.1"/>
    </source>
</evidence>
<sequence length="556" mass="59640">MTQPDTRTPAPPTARETWDAALARLAADQARVRAGGGPKAQQRQHDKNRLTARERIARLTDEGTPFDELMTFAGDGMYEDVGGCPSGGVVTGIGTVAGRPWMIIANDATVKAGAFFPITAKKVIRAQTIALENHLPLVYLVDSAGVYLPMQDEIFPDQDDFGRVFYLNARMSAAGIPQIAAIMGNCVAGGAYLPVMCDTLIMTEGSGLYLAGPALVKAAIGQVVDSEELGGADMHASIAGTVDYKEPDDEAALKRVRALAGLYAAGAVAPWARRRAEVQAAPARDLTELVSFDGSRPYDVRDLITSIVDGGEFHEFKAEYGETIVCGFARVGGYPVGFVANQRTVIKKKLKSGGEPGLRTRIEVGGVIYGDSADKAARFILDANQAGVPLVFLSDVTGFMVGRDSEQEGIIRRGAKLVNAVSNSVVPKITLITGGSFGAGNYAMNGKAFGPRFIFAWPSAKYAVMSGNAAAKTLLDIQLAALKRSGHEPDDEELQRLYDEVKAKYDTELDPRYAAARLWVDEIIPPNDTRDRLIRALEACAQQPRQEALRVGVFQV</sequence>
<accession>A0A016QPC6</accession>
<dbReference type="eggNOG" id="COG4799">
    <property type="taxonomic scope" value="Bacteria"/>
</dbReference>
<evidence type="ECO:0000259" key="2">
    <source>
        <dbReference type="PROSITE" id="PS50980"/>
    </source>
</evidence>
<reference evidence="4 5" key="1">
    <citation type="submission" date="2014-03" db="EMBL/GenBank/DDBJ databases">
        <title>Draft genome sequence of Deinococcus phoenicis 1P10ME.</title>
        <authorList>
            <person name="Stepanov V.G."/>
            <person name="Vaishampayan P."/>
            <person name="Venkateswaran K."/>
            <person name="Fox G.E."/>
        </authorList>
    </citation>
    <scope>NUCLEOTIDE SEQUENCE [LARGE SCALE GENOMIC DNA]</scope>
    <source>
        <strain evidence="4 5">1P10ME</strain>
    </source>
</reference>
<evidence type="ECO:0000313" key="5">
    <source>
        <dbReference type="Proteomes" id="UP000020492"/>
    </source>
</evidence>
<feature type="region of interest" description="Disordered" evidence="1">
    <location>
        <begin position="30"/>
        <end position="50"/>
    </location>
</feature>
<dbReference type="Pfam" id="PF01039">
    <property type="entry name" value="Carboxyl_trans"/>
    <property type="match status" value="1"/>
</dbReference>
<evidence type="ECO:0000259" key="3">
    <source>
        <dbReference type="PROSITE" id="PS50989"/>
    </source>
</evidence>
<dbReference type="InterPro" id="IPR034733">
    <property type="entry name" value="AcCoA_carboxyl_beta"/>
</dbReference>
<protein>
    <submittedName>
        <fullName evidence="4">Propionyl-CoA carboxylase</fullName>
    </submittedName>
</protein>
<proteinExistence type="predicted"/>
<name>A0A016QPC6_9DEIO</name>
<dbReference type="PANTHER" id="PTHR22855">
    <property type="entry name" value="ACETYL, PROPIONYL, PYRUVATE, AND GLUTACONYL CARBOXYLASE-RELATED"/>
    <property type="match status" value="1"/>
</dbReference>
<dbReference type="GO" id="GO:0006552">
    <property type="term" value="P:L-leucine catabolic process"/>
    <property type="evidence" value="ECO:0007669"/>
    <property type="project" value="TreeGrafter"/>
</dbReference>
<dbReference type="SUPFAM" id="SSF52096">
    <property type="entry name" value="ClpP/crotonase"/>
    <property type="match status" value="2"/>
</dbReference>
<organism evidence="4 5">
    <name type="scientific">Deinococcus phoenicis</name>
    <dbReference type="NCBI Taxonomy" id="1476583"/>
    <lineage>
        <taxon>Bacteria</taxon>
        <taxon>Thermotogati</taxon>
        <taxon>Deinococcota</taxon>
        <taxon>Deinococci</taxon>
        <taxon>Deinococcales</taxon>
        <taxon>Deinococcaceae</taxon>
        <taxon>Deinococcus</taxon>
    </lineage>
</organism>
<dbReference type="AlphaFoldDB" id="A0A016QPC6"/>
<comment type="caution">
    <text evidence="4">The sequence shown here is derived from an EMBL/GenBank/DDBJ whole genome shotgun (WGS) entry which is preliminary data.</text>
</comment>
<feature type="domain" description="CoA carboxyltransferase C-terminal" evidence="3">
    <location>
        <begin position="281"/>
        <end position="547"/>
    </location>
</feature>
<dbReference type="OrthoDB" id="9803706at2"/>
<dbReference type="PANTHER" id="PTHR22855:SF13">
    <property type="entry name" value="METHYLCROTONOYL-COA CARBOXYLASE BETA CHAIN, MITOCHONDRIAL"/>
    <property type="match status" value="1"/>
</dbReference>
<dbReference type="PROSITE" id="PS50989">
    <property type="entry name" value="COA_CT_CTER"/>
    <property type="match status" value="1"/>
</dbReference>
<evidence type="ECO:0000256" key="1">
    <source>
        <dbReference type="SAM" id="MobiDB-lite"/>
    </source>
</evidence>
<gene>
    <name evidence="4" type="ORF">DEIPH_ctg031orf0069</name>
</gene>
<feature type="domain" description="CoA carboxyltransferase N-terminal" evidence="2">
    <location>
        <begin position="17"/>
        <end position="275"/>
    </location>
</feature>
<dbReference type="PROSITE" id="PS50980">
    <property type="entry name" value="COA_CT_NTER"/>
    <property type="match status" value="1"/>
</dbReference>
<keyword evidence="5" id="KW-1185">Reference proteome</keyword>
<dbReference type="STRING" id="1476583.DEIPH_ctg031orf0069"/>
<dbReference type="InterPro" id="IPR045190">
    <property type="entry name" value="MCCB/AccD1-like"/>
</dbReference>
<dbReference type="EMBL" id="JHAC01000031">
    <property type="protein sequence ID" value="EYB67923.1"/>
    <property type="molecule type" value="Genomic_DNA"/>
</dbReference>
<dbReference type="PATRIC" id="fig|1476583.3.peg.2024"/>
<dbReference type="FunFam" id="3.90.226.10:FF:000030">
    <property type="entry name" value="Acetyl-CoA carboxylase carboxyltransferase subunit"/>
    <property type="match status" value="1"/>
</dbReference>
<dbReference type="Proteomes" id="UP000020492">
    <property type="component" value="Unassembled WGS sequence"/>
</dbReference>
<dbReference type="Gene3D" id="3.90.226.10">
    <property type="entry name" value="2-enoyl-CoA Hydratase, Chain A, domain 1"/>
    <property type="match status" value="2"/>
</dbReference>
<dbReference type="GO" id="GO:0004485">
    <property type="term" value="F:methylcrotonoyl-CoA carboxylase activity"/>
    <property type="evidence" value="ECO:0007669"/>
    <property type="project" value="TreeGrafter"/>
</dbReference>
<dbReference type="InterPro" id="IPR011763">
    <property type="entry name" value="COA_CT_C"/>
</dbReference>
<dbReference type="InterPro" id="IPR029045">
    <property type="entry name" value="ClpP/crotonase-like_dom_sf"/>
</dbReference>
<dbReference type="GO" id="GO:1905202">
    <property type="term" value="C:methylcrotonoyl-CoA carboxylase complex"/>
    <property type="evidence" value="ECO:0007669"/>
    <property type="project" value="TreeGrafter"/>
</dbReference>
<dbReference type="RefSeq" id="WP_034357525.1">
    <property type="nucleotide sequence ID" value="NZ_JHAC01000031.1"/>
</dbReference>